<proteinExistence type="predicted"/>
<keyword evidence="2" id="KW-0812">Transmembrane</keyword>
<evidence type="ECO:0000313" key="5">
    <source>
        <dbReference type="RefSeq" id="XP_055901629.1"/>
    </source>
</evidence>
<feature type="compositionally biased region" description="Basic residues" evidence="1">
    <location>
        <begin position="377"/>
        <end position="387"/>
    </location>
</feature>
<sequence>MAAIVKEKMGQGAKYLKSNNNMCLVVLLLSVMIEVAESVECYWCSGVGPDRRCERSPQNNTLGSASIKCSTRFCVTTKVINAATGQVESFARNCDNIPHGNTCIRDPHLITCYQTCTSDLCNSGNPDPVVMGTTTLDKAFTVVPKPYRSSQASKVIEAGDSLRGPPQNSMSEPSKGVNAAASDRLKKFNIESMNIVPYKSKVGRYVVKGNTVRHVGTTHKWWLADTDATKKLTDNYVTKENMNVLSAPASRDEPQLTRPKAPSLTSSSNSEASSPKKDNLKHTSEYVSSVPLTKLTRNSKEVSEDKSRHSFDYISYVPLSKPKPTTPSKQWFSESSFPRIRKTTKSRQMWYDVSSPTQATDTESHSTTPVKPESNNKKGHLVLRKPLKPTQPTQNGGPSTKTKTQNTNRIQIRPTEQIQSKIDNLQSKSKLDHPGLSSEVAELLPILEALITDGSIALDDATVTAVPSTQRAVISAKPTPYPTYGLLETANIYTSHVHGRKFTQKPIHQTINKRYRKKLAKSQRSTRGDIRVTPDKLVPEPYIVSFFNKGANPNQTEPAAARSNNSSPAISNVPETISMSVLADKNLHLKTDSSVERNYLKVEPTLRIIIVTEKPDDVKSDDFWHKLSTVSKNAKSEMLDLRSLNLQDSQTVTPVPTDANSLTISPTPNTQLELTSPSQNVNASKSSKTKSRNVYSLLSKNKEISTHFKTSPKAGKSQTAKEVTYVSVYPQFKATYNRSKENLVKKSAMAEANDVSRRELVPRPGVVYVSPRGAVTTLPPISVLKVEFSDASDTFTILTESKKNSQRSKLYSAALTNVDYLNEVNRKIGEKLKAEIESGKDNSGLYPTTSNVTTTKSDMVTKIQWANQSRMPNGVTPTTTLRNSTTTNDVIGSISNSYDLGEVHFIGISDNAQNTLQNESTTNTPSAGEPETSQSTLPKKDSGTNVELFRTTGVNSDFSFKASVGVDTSTSVPSIQEQTVEKQLKTESDMMQIHVHPDEASISDSINSDTFATKSDDLQVTFTTTLEPTSSSLQKTGTISNLITSGLREVNEAKKEKLNESSHQGQVPNEQGKTTPLPDKDKRVIIAYEDTLNELLRNVRGSSPAPLAALSSRSTLAPTIFIKPALHLPGKIAKLEGKKKLFSSKRANSSTWVQPALTYWYLVGLVLVSILRF</sequence>
<feature type="region of interest" description="Disordered" evidence="1">
    <location>
        <begin position="1053"/>
        <end position="1078"/>
    </location>
</feature>
<protein>
    <submittedName>
        <fullName evidence="5">Uncharacterized protein LOC129929001</fullName>
    </submittedName>
</protein>
<dbReference type="OrthoDB" id="6145796at2759"/>
<dbReference type="RefSeq" id="XP_055901629.1">
    <property type="nucleotide sequence ID" value="XM_056045654.1"/>
</dbReference>
<feature type="compositionally biased region" description="Polar residues" evidence="1">
    <location>
        <begin position="1061"/>
        <end position="1074"/>
    </location>
</feature>
<feature type="compositionally biased region" description="Polar residues" evidence="1">
    <location>
        <begin position="390"/>
        <end position="420"/>
    </location>
</feature>
<feature type="chain" id="PRO_5040774251" evidence="3">
    <location>
        <begin position="39"/>
        <end position="1173"/>
    </location>
</feature>
<keyword evidence="4" id="KW-1185">Reference proteome</keyword>
<accession>A0A9W3BPZ3</accession>
<dbReference type="Proteomes" id="UP001165740">
    <property type="component" value="Chromosome 11"/>
</dbReference>
<gene>
    <name evidence="5" type="primary">LOC129929001</name>
</gene>
<feature type="signal peptide" evidence="3">
    <location>
        <begin position="1"/>
        <end position="38"/>
    </location>
</feature>
<feature type="compositionally biased region" description="Low complexity" evidence="1">
    <location>
        <begin position="263"/>
        <end position="273"/>
    </location>
</feature>
<feature type="region of interest" description="Disordered" evidence="1">
    <location>
        <begin position="158"/>
        <end position="178"/>
    </location>
</feature>
<dbReference type="GeneID" id="129929001"/>
<evidence type="ECO:0000256" key="3">
    <source>
        <dbReference type="SAM" id="SignalP"/>
    </source>
</evidence>
<evidence type="ECO:0000256" key="2">
    <source>
        <dbReference type="SAM" id="Phobius"/>
    </source>
</evidence>
<feature type="compositionally biased region" description="Polar residues" evidence="1">
    <location>
        <begin position="916"/>
        <end position="937"/>
    </location>
</feature>
<feature type="region of interest" description="Disordered" evidence="1">
    <location>
        <begin position="650"/>
        <end position="692"/>
    </location>
</feature>
<feature type="region of interest" description="Disordered" evidence="1">
    <location>
        <begin position="916"/>
        <end position="944"/>
    </location>
</feature>
<dbReference type="AlphaFoldDB" id="A0A9W3BPZ3"/>
<feature type="compositionally biased region" description="Basic and acidic residues" evidence="1">
    <location>
        <begin position="274"/>
        <end position="284"/>
    </location>
</feature>
<reference evidence="5" key="1">
    <citation type="submission" date="2025-08" db="UniProtKB">
        <authorList>
            <consortium name="RefSeq"/>
        </authorList>
    </citation>
    <scope>IDENTIFICATION</scope>
</reference>
<feature type="region of interest" description="Disordered" evidence="1">
    <location>
        <begin position="343"/>
        <end position="420"/>
    </location>
</feature>
<feature type="transmembrane region" description="Helical" evidence="2">
    <location>
        <begin position="1152"/>
        <end position="1171"/>
    </location>
</feature>
<keyword evidence="3" id="KW-0732">Signal</keyword>
<feature type="region of interest" description="Disordered" evidence="1">
    <location>
        <begin position="243"/>
        <end position="285"/>
    </location>
</feature>
<organism evidence="4 5">
    <name type="scientific">Biomphalaria glabrata</name>
    <name type="common">Bloodfluke planorb</name>
    <name type="synonym">Freshwater snail</name>
    <dbReference type="NCBI Taxonomy" id="6526"/>
    <lineage>
        <taxon>Eukaryota</taxon>
        <taxon>Metazoa</taxon>
        <taxon>Spiralia</taxon>
        <taxon>Lophotrochozoa</taxon>
        <taxon>Mollusca</taxon>
        <taxon>Gastropoda</taxon>
        <taxon>Heterobranchia</taxon>
        <taxon>Euthyneura</taxon>
        <taxon>Panpulmonata</taxon>
        <taxon>Hygrophila</taxon>
        <taxon>Lymnaeoidea</taxon>
        <taxon>Planorbidae</taxon>
        <taxon>Biomphalaria</taxon>
    </lineage>
</organism>
<name>A0A9W3BPZ3_BIOGL</name>
<keyword evidence="2" id="KW-0472">Membrane</keyword>
<feature type="compositionally biased region" description="Polar residues" evidence="1">
    <location>
        <begin position="354"/>
        <end position="369"/>
    </location>
</feature>
<evidence type="ECO:0000313" key="4">
    <source>
        <dbReference type="Proteomes" id="UP001165740"/>
    </source>
</evidence>
<evidence type="ECO:0000256" key="1">
    <source>
        <dbReference type="SAM" id="MobiDB-lite"/>
    </source>
</evidence>
<keyword evidence="2" id="KW-1133">Transmembrane helix</keyword>